<dbReference type="EMBL" id="CDSF01000024">
    <property type="protein sequence ID" value="CEO95651.1"/>
    <property type="molecule type" value="Genomic_DNA"/>
</dbReference>
<keyword evidence="2 5" id="KW-0812">Transmembrane</keyword>
<dbReference type="Proteomes" id="UP000039324">
    <property type="component" value="Unassembled WGS sequence"/>
</dbReference>
<feature type="transmembrane region" description="Helical" evidence="5">
    <location>
        <begin position="303"/>
        <end position="324"/>
    </location>
</feature>
<protein>
    <recommendedName>
        <fullName evidence="10">Major facilitator superfamily (MFS) profile domain-containing protein</fullName>
    </recommendedName>
</protein>
<evidence type="ECO:0000313" key="8">
    <source>
        <dbReference type="Proteomes" id="UP000039324"/>
    </source>
</evidence>
<feature type="transmembrane region" description="Helical" evidence="5">
    <location>
        <begin position="225"/>
        <end position="251"/>
    </location>
</feature>
<evidence type="ECO:0000256" key="4">
    <source>
        <dbReference type="ARBA" id="ARBA00023136"/>
    </source>
</evidence>
<dbReference type="SUPFAM" id="SSF103473">
    <property type="entry name" value="MFS general substrate transporter"/>
    <property type="match status" value="1"/>
</dbReference>
<feature type="transmembrane region" description="Helical" evidence="5">
    <location>
        <begin position="56"/>
        <end position="73"/>
    </location>
</feature>
<sequence>MDAGQCHASALRWYLAALLFTMSFVMGFLWNLMNALSGMVARNLGIHPDSIEDDTLVGTAVLLIASPVFAFWMANGRFRLAMLVSTLCSCASAWVLLLGALHLSGRMIFVSLAVNGLSGPMAMFGGVALSDLWFPCHQRTRATALLCSANYLGVGVAFLVGSIVIKDDAAIGALVRLSIAICAVTTTVFILTAIRFPSAPRHAPSLSQALRHAHPMQHGASRSGYFALASSASFWRIALCFALGSGIYAGWGGSLSVNLAQFGFTQEQAGWIGSAGILGGFLGGYLFAMLCDSKRAPLQQVTLALFVISGVSLLVFLFGCRNAWGVVPLAVASSVAGAGINGTIPLLLELAMEATYPIPTASTGNVMTAANSIGAVAFLMVPIDTVGTQWMNWAPFAACALSACLLAYPPVRCRRREIDVADPATLPILHDDGHDR</sequence>
<dbReference type="InterPro" id="IPR036259">
    <property type="entry name" value="MFS_trans_sf"/>
</dbReference>
<reference evidence="7 9" key="2">
    <citation type="submission" date="2018-03" db="EMBL/GenBank/DDBJ databases">
        <authorList>
            <person name="Fogelqvist J."/>
        </authorList>
    </citation>
    <scope>NUCLEOTIDE SEQUENCE [LARGE SCALE GENOMIC DNA]</scope>
</reference>
<dbReference type="OMA" id="VCFRESY"/>
<feature type="transmembrane region" description="Helical" evidence="5">
    <location>
        <begin position="80"/>
        <end position="101"/>
    </location>
</feature>
<dbReference type="Pfam" id="PF07690">
    <property type="entry name" value="MFS_1"/>
    <property type="match status" value="1"/>
</dbReference>
<feature type="transmembrane region" description="Helical" evidence="5">
    <location>
        <begin position="364"/>
        <end position="383"/>
    </location>
</feature>
<dbReference type="InterPro" id="IPR011701">
    <property type="entry name" value="MFS"/>
</dbReference>
<dbReference type="EMBL" id="OVEO01000014">
    <property type="protein sequence ID" value="SPR00517.1"/>
    <property type="molecule type" value="Genomic_DNA"/>
</dbReference>
<dbReference type="InterPro" id="IPR049680">
    <property type="entry name" value="FLVCR1-2_SLC49-like"/>
</dbReference>
<feature type="transmembrane region" description="Helical" evidence="5">
    <location>
        <begin position="107"/>
        <end position="130"/>
    </location>
</feature>
<reference evidence="6 8" key="1">
    <citation type="submission" date="2015-02" db="EMBL/GenBank/DDBJ databases">
        <authorList>
            <person name="Chooi Y.-H."/>
        </authorList>
    </citation>
    <scope>NUCLEOTIDE SEQUENCE [LARGE SCALE GENOMIC DNA]</scope>
    <source>
        <strain evidence="6">E3</strain>
    </source>
</reference>
<feature type="transmembrane region" description="Helical" evidence="5">
    <location>
        <begin position="171"/>
        <end position="194"/>
    </location>
</feature>
<dbReference type="OrthoDB" id="422206at2759"/>
<dbReference type="PANTHER" id="PTHR10924">
    <property type="entry name" value="MAJOR FACILITATOR SUPERFAMILY PROTEIN-RELATED"/>
    <property type="match status" value="1"/>
</dbReference>
<gene>
    <name evidence="6" type="ORF">PBRA_004377</name>
    <name evidence="7" type="ORF">PLBR_LOCUS7732</name>
</gene>
<accession>A0A0G4IK93</accession>
<feature type="transmembrane region" description="Helical" evidence="5">
    <location>
        <begin position="271"/>
        <end position="291"/>
    </location>
</feature>
<proteinExistence type="predicted"/>
<dbReference type="Gene3D" id="1.20.1250.20">
    <property type="entry name" value="MFS general substrate transporter like domains"/>
    <property type="match status" value="2"/>
</dbReference>
<geneLocation type="mitochondrion" evidence="7"/>
<evidence type="ECO:0008006" key="10">
    <source>
        <dbReference type="Google" id="ProtNLM"/>
    </source>
</evidence>
<comment type="subcellular location">
    <subcellularLocation>
        <location evidence="1">Membrane</location>
        <topology evidence="1">Multi-pass membrane protein</topology>
    </subcellularLocation>
</comment>
<evidence type="ECO:0000256" key="3">
    <source>
        <dbReference type="ARBA" id="ARBA00022989"/>
    </source>
</evidence>
<keyword evidence="3 5" id="KW-1133">Transmembrane helix</keyword>
<dbReference type="AlphaFoldDB" id="A0A0G4IK93"/>
<feature type="transmembrane region" description="Helical" evidence="5">
    <location>
        <begin position="12"/>
        <end position="36"/>
    </location>
</feature>
<dbReference type="GO" id="GO:0016020">
    <property type="term" value="C:membrane"/>
    <property type="evidence" value="ECO:0007669"/>
    <property type="project" value="UniProtKB-SubCell"/>
</dbReference>
<organism evidence="6 8">
    <name type="scientific">Plasmodiophora brassicae</name>
    <name type="common">Clubroot disease agent</name>
    <dbReference type="NCBI Taxonomy" id="37360"/>
    <lineage>
        <taxon>Eukaryota</taxon>
        <taxon>Sar</taxon>
        <taxon>Rhizaria</taxon>
        <taxon>Endomyxa</taxon>
        <taxon>Phytomyxea</taxon>
        <taxon>Plasmodiophorida</taxon>
        <taxon>Plasmodiophoridae</taxon>
        <taxon>Plasmodiophora</taxon>
    </lineage>
</organism>
<evidence type="ECO:0000256" key="2">
    <source>
        <dbReference type="ARBA" id="ARBA00022692"/>
    </source>
</evidence>
<evidence type="ECO:0000313" key="7">
    <source>
        <dbReference type="EMBL" id="SPR00517.1"/>
    </source>
</evidence>
<keyword evidence="8" id="KW-1185">Reference proteome</keyword>
<dbReference type="Proteomes" id="UP000290189">
    <property type="component" value="Unassembled WGS sequence"/>
</dbReference>
<dbReference type="PANTHER" id="PTHR10924:SF27">
    <property type="entry name" value="SOLUTE CARRIER FAMILY 49 MEMBER 4"/>
    <property type="match status" value="1"/>
</dbReference>
<evidence type="ECO:0000313" key="9">
    <source>
        <dbReference type="Proteomes" id="UP000290189"/>
    </source>
</evidence>
<evidence type="ECO:0000313" key="6">
    <source>
        <dbReference type="EMBL" id="CEO95651.1"/>
    </source>
</evidence>
<feature type="transmembrane region" description="Helical" evidence="5">
    <location>
        <begin position="389"/>
        <end position="408"/>
    </location>
</feature>
<feature type="transmembrane region" description="Helical" evidence="5">
    <location>
        <begin position="142"/>
        <end position="165"/>
    </location>
</feature>
<feature type="transmembrane region" description="Helical" evidence="5">
    <location>
        <begin position="330"/>
        <end position="352"/>
    </location>
</feature>
<dbReference type="GO" id="GO:0022857">
    <property type="term" value="F:transmembrane transporter activity"/>
    <property type="evidence" value="ECO:0007669"/>
    <property type="project" value="InterPro"/>
</dbReference>
<evidence type="ECO:0000256" key="5">
    <source>
        <dbReference type="SAM" id="Phobius"/>
    </source>
</evidence>
<keyword evidence="7" id="KW-0496">Mitochondrion</keyword>
<keyword evidence="4 5" id="KW-0472">Membrane</keyword>
<evidence type="ECO:0000256" key="1">
    <source>
        <dbReference type="ARBA" id="ARBA00004141"/>
    </source>
</evidence>
<name>A0A0G4IK93_PLABS</name>